<keyword evidence="2" id="KW-1185">Reference proteome</keyword>
<reference evidence="2" key="1">
    <citation type="submission" date="2018-01" db="EMBL/GenBank/DDBJ databases">
        <authorList>
            <person name="Alioto T."/>
            <person name="Alioto T."/>
        </authorList>
    </citation>
    <scope>NUCLEOTIDE SEQUENCE [LARGE SCALE GENOMIC DNA]</scope>
</reference>
<dbReference type="OrthoDB" id="7851749at2759"/>
<evidence type="ECO:0000313" key="2">
    <source>
        <dbReference type="Proteomes" id="UP000268350"/>
    </source>
</evidence>
<sequence>DINNSGQRFDSTRTYITLGKCANGQSVSALFFAVIVNGVTDLKEAENSRSWSIHPVFRCRRCD</sequence>
<dbReference type="Proteomes" id="UP000268350">
    <property type="component" value="Unassembled WGS sequence"/>
</dbReference>
<protein>
    <submittedName>
        <fullName evidence="1">Uncharacterized protein</fullName>
    </submittedName>
</protein>
<dbReference type="AlphaFoldDB" id="A0A3B0L112"/>
<feature type="non-terminal residue" evidence="1">
    <location>
        <position position="1"/>
    </location>
</feature>
<feature type="non-terminal residue" evidence="1">
    <location>
        <position position="63"/>
    </location>
</feature>
<name>A0A3B0L112_DROGU</name>
<accession>A0A3B0L112</accession>
<evidence type="ECO:0000313" key="1">
    <source>
        <dbReference type="EMBL" id="SPP90088.1"/>
    </source>
</evidence>
<dbReference type="EMBL" id="OUUW01000073">
    <property type="protein sequence ID" value="SPP90088.1"/>
    <property type="molecule type" value="Genomic_DNA"/>
</dbReference>
<gene>
    <name evidence="1" type="ORF">DGUA_6G021142</name>
</gene>
<proteinExistence type="predicted"/>
<organism evidence="1 2">
    <name type="scientific">Drosophila guanche</name>
    <name type="common">Fruit fly</name>
    <dbReference type="NCBI Taxonomy" id="7266"/>
    <lineage>
        <taxon>Eukaryota</taxon>
        <taxon>Metazoa</taxon>
        <taxon>Ecdysozoa</taxon>
        <taxon>Arthropoda</taxon>
        <taxon>Hexapoda</taxon>
        <taxon>Insecta</taxon>
        <taxon>Pterygota</taxon>
        <taxon>Neoptera</taxon>
        <taxon>Endopterygota</taxon>
        <taxon>Diptera</taxon>
        <taxon>Brachycera</taxon>
        <taxon>Muscomorpha</taxon>
        <taxon>Ephydroidea</taxon>
        <taxon>Drosophilidae</taxon>
        <taxon>Drosophila</taxon>
        <taxon>Sophophora</taxon>
    </lineage>
</organism>